<accession>A0ABV6K9M2</accession>
<feature type="transmembrane region" description="Helical" evidence="1">
    <location>
        <begin position="111"/>
        <end position="131"/>
    </location>
</feature>
<keyword evidence="1" id="KW-0812">Transmembrane</keyword>
<reference evidence="3 4" key="1">
    <citation type="submission" date="2024-09" db="EMBL/GenBank/DDBJ databases">
        <authorList>
            <person name="Sun Q."/>
            <person name="Mori K."/>
        </authorList>
    </citation>
    <scope>NUCLEOTIDE SEQUENCE [LARGE SCALE GENOMIC DNA]</scope>
    <source>
        <strain evidence="3 4">NCAIM B.02610</strain>
    </source>
</reference>
<organism evidence="3 4">
    <name type="scientific">Halalkalibacter kiskunsagensis</name>
    <dbReference type="NCBI Taxonomy" id="1548599"/>
    <lineage>
        <taxon>Bacteria</taxon>
        <taxon>Bacillati</taxon>
        <taxon>Bacillota</taxon>
        <taxon>Bacilli</taxon>
        <taxon>Bacillales</taxon>
        <taxon>Bacillaceae</taxon>
        <taxon>Halalkalibacter</taxon>
    </lineage>
</organism>
<keyword evidence="4" id="KW-1185">Reference proteome</keyword>
<name>A0ABV6K9M2_9BACI</name>
<dbReference type="Pfam" id="PF04892">
    <property type="entry name" value="VanZ"/>
    <property type="match status" value="1"/>
</dbReference>
<dbReference type="RefSeq" id="WP_390183770.1">
    <property type="nucleotide sequence ID" value="NZ_JAXBLX010000025.1"/>
</dbReference>
<feature type="domain" description="VanZ-like" evidence="2">
    <location>
        <begin position="8"/>
        <end position="131"/>
    </location>
</feature>
<dbReference type="Proteomes" id="UP001589838">
    <property type="component" value="Unassembled WGS sequence"/>
</dbReference>
<evidence type="ECO:0000313" key="3">
    <source>
        <dbReference type="EMBL" id="MFC0469645.1"/>
    </source>
</evidence>
<dbReference type="InterPro" id="IPR006976">
    <property type="entry name" value="VanZ-like"/>
</dbReference>
<dbReference type="NCBIfam" id="NF037970">
    <property type="entry name" value="vanZ_1"/>
    <property type="match status" value="1"/>
</dbReference>
<keyword evidence="1" id="KW-1133">Transmembrane helix</keyword>
<dbReference type="EMBL" id="JBHLUX010000008">
    <property type="protein sequence ID" value="MFC0469645.1"/>
    <property type="molecule type" value="Genomic_DNA"/>
</dbReference>
<feature type="transmembrane region" description="Helical" evidence="1">
    <location>
        <begin position="64"/>
        <end position="81"/>
    </location>
</feature>
<evidence type="ECO:0000313" key="4">
    <source>
        <dbReference type="Proteomes" id="UP001589838"/>
    </source>
</evidence>
<protein>
    <submittedName>
        <fullName evidence="3">VanZ family protein</fullName>
    </submittedName>
</protein>
<proteinExistence type="predicted"/>
<keyword evidence="1" id="KW-0472">Membrane</keyword>
<evidence type="ECO:0000256" key="1">
    <source>
        <dbReference type="SAM" id="Phobius"/>
    </source>
</evidence>
<comment type="caution">
    <text evidence="3">The sequence shown here is derived from an EMBL/GenBank/DDBJ whole genome shotgun (WGS) entry which is preliminary data.</text>
</comment>
<feature type="transmembrane region" description="Helical" evidence="1">
    <location>
        <begin position="88"/>
        <end position="105"/>
    </location>
</feature>
<sequence length="150" mass="17868">MYRYKLLLGCWFLILLPFLFTENFRELWMNGIIQFSFTLQPRFSTFFNTYSLTGASDLFLLQKLGHYLAFFTLAVLSILAWKEARYGFLFSFCFAIISEFFQPFFERDGRFLDVIINSIGILTCLLIYYIVKNKSVYVNHLHKPIRRTLC</sequence>
<gene>
    <name evidence="3" type="ORF">ACFFHM_03645</name>
</gene>
<evidence type="ECO:0000259" key="2">
    <source>
        <dbReference type="Pfam" id="PF04892"/>
    </source>
</evidence>